<keyword evidence="2" id="KW-1003">Cell membrane</keyword>
<dbReference type="GO" id="GO:0005886">
    <property type="term" value="C:plasma membrane"/>
    <property type="evidence" value="ECO:0007669"/>
    <property type="project" value="UniProtKB-SubCell"/>
</dbReference>
<keyword evidence="11" id="KW-1185">Reference proteome</keyword>
<evidence type="ECO:0000256" key="5">
    <source>
        <dbReference type="ARBA" id="ARBA00022989"/>
    </source>
</evidence>
<evidence type="ECO:0000313" key="11">
    <source>
        <dbReference type="Proteomes" id="UP000664144"/>
    </source>
</evidence>
<dbReference type="GO" id="GO:0000166">
    <property type="term" value="F:nucleotide binding"/>
    <property type="evidence" value="ECO:0007669"/>
    <property type="project" value="UniProtKB-KW"/>
</dbReference>
<keyword evidence="3 8" id="KW-0812">Transmembrane</keyword>
<gene>
    <name evidence="10" type="ORF">J0X19_23930</name>
</gene>
<feature type="domain" description="Pycsar effector protein" evidence="9">
    <location>
        <begin position="26"/>
        <end position="208"/>
    </location>
</feature>
<feature type="transmembrane region" description="Helical" evidence="8">
    <location>
        <begin position="195"/>
        <end position="212"/>
    </location>
</feature>
<dbReference type="InterPro" id="IPR043760">
    <property type="entry name" value="PycTM_dom"/>
</dbReference>
<evidence type="ECO:0000259" key="9">
    <source>
        <dbReference type="Pfam" id="PF18967"/>
    </source>
</evidence>
<evidence type="ECO:0000256" key="1">
    <source>
        <dbReference type="ARBA" id="ARBA00004236"/>
    </source>
</evidence>
<comment type="caution">
    <text evidence="10">The sequence shown here is derived from an EMBL/GenBank/DDBJ whole genome shotgun (WGS) entry which is preliminary data.</text>
</comment>
<dbReference type="Pfam" id="PF18967">
    <property type="entry name" value="PycTM"/>
    <property type="match status" value="1"/>
</dbReference>
<name>A0A939JF21_9BACT</name>
<keyword evidence="4" id="KW-0547">Nucleotide-binding</keyword>
<evidence type="ECO:0000256" key="8">
    <source>
        <dbReference type="SAM" id="Phobius"/>
    </source>
</evidence>
<feature type="transmembrane region" description="Helical" evidence="8">
    <location>
        <begin position="85"/>
        <end position="106"/>
    </location>
</feature>
<dbReference type="AlphaFoldDB" id="A0A939JF21"/>
<organism evidence="10 11">
    <name type="scientific">Hymenobacter telluris</name>
    <dbReference type="NCBI Taxonomy" id="2816474"/>
    <lineage>
        <taxon>Bacteria</taxon>
        <taxon>Pseudomonadati</taxon>
        <taxon>Bacteroidota</taxon>
        <taxon>Cytophagia</taxon>
        <taxon>Cytophagales</taxon>
        <taxon>Hymenobacteraceae</taxon>
        <taxon>Hymenobacter</taxon>
    </lineage>
</organism>
<evidence type="ECO:0000256" key="3">
    <source>
        <dbReference type="ARBA" id="ARBA00022692"/>
    </source>
</evidence>
<keyword evidence="6" id="KW-0051">Antiviral defense</keyword>
<sequence length="213" mass="24085">MSNTPSPQSANPPACLPSKDQLELFQFNIGRYDGYFDAINNKANFWLAFDSFVLGAAVVAYKDFVQPLQSTLPVPSVAWWLDMGIGLYVALSLVSIALILWASFPFSPLPKKPRRWVRWFRPKAATAATANNQPSAAPLSLLYFEHVAHRQRDAFHLDITQCTPDMLHRDYCDQVHDLSSGLAAKYRRLRRAGRVLFAQLFLLAILFLGFYFA</sequence>
<evidence type="ECO:0000256" key="6">
    <source>
        <dbReference type="ARBA" id="ARBA00023118"/>
    </source>
</evidence>
<reference evidence="10" key="1">
    <citation type="submission" date="2021-03" db="EMBL/GenBank/DDBJ databases">
        <authorList>
            <person name="Kim M.K."/>
        </authorList>
    </citation>
    <scope>NUCLEOTIDE SEQUENCE</scope>
    <source>
        <strain evidence="10">BT186</strain>
    </source>
</reference>
<dbReference type="GO" id="GO:0051607">
    <property type="term" value="P:defense response to virus"/>
    <property type="evidence" value="ECO:0007669"/>
    <property type="project" value="UniProtKB-KW"/>
</dbReference>
<evidence type="ECO:0000256" key="7">
    <source>
        <dbReference type="ARBA" id="ARBA00023136"/>
    </source>
</evidence>
<keyword evidence="7 8" id="KW-0472">Membrane</keyword>
<comment type="subcellular location">
    <subcellularLocation>
        <location evidence="1">Cell membrane</location>
    </subcellularLocation>
</comment>
<accession>A0A939JF21</accession>
<evidence type="ECO:0000256" key="2">
    <source>
        <dbReference type="ARBA" id="ARBA00022475"/>
    </source>
</evidence>
<protein>
    <recommendedName>
        <fullName evidence="9">Pycsar effector protein domain-containing protein</fullName>
    </recommendedName>
</protein>
<evidence type="ECO:0000256" key="4">
    <source>
        <dbReference type="ARBA" id="ARBA00022741"/>
    </source>
</evidence>
<dbReference type="EMBL" id="JAFLQZ010000029">
    <property type="protein sequence ID" value="MBO0361030.1"/>
    <property type="molecule type" value="Genomic_DNA"/>
</dbReference>
<dbReference type="Proteomes" id="UP000664144">
    <property type="component" value="Unassembled WGS sequence"/>
</dbReference>
<feature type="transmembrane region" description="Helical" evidence="8">
    <location>
        <begin position="45"/>
        <end position="65"/>
    </location>
</feature>
<keyword evidence="5 8" id="KW-1133">Transmembrane helix</keyword>
<dbReference type="RefSeq" id="WP_206986938.1">
    <property type="nucleotide sequence ID" value="NZ_JAFLQZ010000029.1"/>
</dbReference>
<evidence type="ECO:0000313" key="10">
    <source>
        <dbReference type="EMBL" id="MBO0361030.1"/>
    </source>
</evidence>
<proteinExistence type="predicted"/>